<dbReference type="EMBL" id="CP062804">
    <property type="protein sequence ID" value="QOT79279.1"/>
    <property type="molecule type" value="Genomic_DNA"/>
</dbReference>
<dbReference type="GeneID" id="98405500"/>
<organism evidence="2 3">
    <name type="scientific">Cupriavidus basilensis</name>
    <dbReference type="NCBI Taxonomy" id="68895"/>
    <lineage>
        <taxon>Bacteria</taxon>
        <taxon>Pseudomonadati</taxon>
        <taxon>Pseudomonadota</taxon>
        <taxon>Betaproteobacteria</taxon>
        <taxon>Burkholderiales</taxon>
        <taxon>Burkholderiaceae</taxon>
        <taxon>Cupriavidus</taxon>
    </lineage>
</organism>
<dbReference type="Proteomes" id="UP000397656">
    <property type="component" value="Chromosome 2"/>
</dbReference>
<sequence>MPAALAAPALAGHRQQGQKHQQSTQMACRHGLARNFDARLKDSGCGAGCRREAPDQAHITHARSKNEVRRETGKNMMAVNARHPCKKYKPI</sequence>
<evidence type="ECO:0000256" key="1">
    <source>
        <dbReference type="SAM" id="MobiDB-lite"/>
    </source>
</evidence>
<proteinExistence type="predicted"/>
<feature type="region of interest" description="Disordered" evidence="1">
    <location>
        <begin position="1"/>
        <end position="24"/>
    </location>
</feature>
<reference evidence="2 3" key="1">
    <citation type="submission" date="2020-10" db="EMBL/GenBank/DDBJ databases">
        <title>Complete genome sequence of Cupriavidus basilensis CCUG 49340T.</title>
        <authorList>
            <person name="Salva-Serra F."/>
            <person name="Donoso R.A."/>
            <person name="Cho K.H."/>
            <person name="Yoo J.A."/>
            <person name="Lee K."/>
            <person name="Yoon S.-H."/>
            <person name="Perez-Pantoja D."/>
            <person name="Moore E.R.B."/>
        </authorList>
    </citation>
    <scope>NUCLEOTIDE SEQUENCE [LARGE SCALE GENOMIC DNA]</scope>
    <source>
        <strain evidence="3">CCUG 49340</strain>
    </source>
</reference>
<gene>
    <name evidence="2" type="ORF">F7R26_031550</name>
</gene>
<evidence type="ECO:0000313" key="2">
    <source>
        <dbReference type="EMBL" id="QOT79279.1"/>
    </source>
</evidence>
<name>A0A643FY55_9BURK</name>
<evidence type="ECO:0000313" key="3">
    <source>
        <dbReference type="Proteomes" id="UP000397656"/>
    </source>
</evidence>
<dbReference type="RefSeq" id="WP_150986072.1">
    <property type="nucleotide sequence ID" value="NZ_CP062804.1"/>
</dbReference>
<protein>
    <submittedName>
        <fullName evidence="2">Uncharacterized protein</fullName>
    </submittedName>
</protein>
<accession>A0A643FY55</accession>
<dbReference type="AlphaFoldDB" id="A0A643FY55"/>
<feature type="compositionally biased region" description="Low complexity" evidence="1">
    <location>
        <begin position="1"/>
        <end position="11"/>
    </location>
</feature>